<keyword evidence="4" id="KW-1185">Reference proteome</keyword>
<proteinExistence type="predicted"/>
<feature type="transmembrane region" description="Helical" evidence="1">
    <location>
        <begin position="131"/>
        <end position="152"/>
    </location>
</feature>
<dbReference type="KEGG" id="run:DR864_03370"/>
<dbReference type="InterPro" id="IPR003675">
    <property type="entry name" value="Rce1/LyrA-like_dom"/>
</dbReference>
<feature type="transmembrane region" description="Helical" evidence="1">
    <location>
        <begin position="274"/>
        <end position="293"/>
    </location>
</feature>
<feature type="transmembrane region" description="Helical" evidence="1">
    <location>
        <begin position="12"/>
        <end position="31"/>
    </location>
</feature>
<feature type="transmembrane region" description="Helical" evidence="1">
    <location>
        <begin position="299"/>
        <end position="316"/>
    </location>
</feature>
<reference evidence="3 4" key="1">
    <citation type="submission" date="2018-07" db="EMBL/GenBank/DDBJ databases">
        <title>Genome sequencing of Runella.</title>
        <authorList>
            <person name="Baek M.-G."/>
            <person name="Yi H."/>
        </authorList>
    </citation>
    <scope>NUCLEOTIDE SEQUENCE [LARGE SCALE GENOMIC DNA]</scope>
    <source>
        <strain evidence="3 4">HYN0085</strain>
    </source>
</reference>
<sequence>MKETSTSYPKALLSSAALTLLLFGLFLLTNWKLPVKELMLSSPYFLVIYFLLFTVGKPSVVLHWKELLKGKPEKAVVFPALLILVLYTFLIVHSHTPFKGSAGLFIFYLLFPTLGFLAFQKTALPVAWSDIVFVLLIVIPATSMSFGVGTSLPFNGSGFSNAMRLVIMISTVYSFNYIRNLPDVGFYPNFRRYSLFTALWVWLAFVGLVALLGYFGNFLNLNGHNILSIEFAYEWVKDFVRIFVGTALFEELFLRGLLQNILSKKITQSGKWPVYWKWGFTIFIVLAFVTGYFVQLKMAWFPVLITVLIFIPAYFIEKKQTDIQGLYTALAITSIFFGLVHFHSGSLLFVGLASIAGWAYGYTYMKTNSVFYAALVHALVNSSEFLFHI</sequence>
<accession>A0A344TDX2</accession>
<keyword evidence="1" id="KW-0472">Membrane</keyword>
<dbReference type="EMBL" id="CP030850">
    <property type="protein sequence ID" value="AXE16843.1"/>
    <property type="molecule type" value="Genomic_DNA"/>
</dbReference>
<dbReference type="OrthoDB" id="324900at2"/>
<feature type="transmembrane region" description="Helical" evidence="1">
    <location>
        <begin position="199"/>
        <end position="219"/>
    </location>
</feature>
<name>A0A344TDX2_9BACT</name>
<dbReference type="RefSeq" id="WP_114065630.1">
    <property type="nucleotide sequence ID" value="NZ_CP030850.1"/>
</dbReference>
<dbReference type="GO" id="GO:0004175">
    <property type="term" value="F:endopeptidase activity"/>
    <property type="evidence" value="ECO:0007669"/>
    <property type="project" value="UniProtKB-ARBA"/>
</dbReference>
<feature type="transmembrane region" description="Helical" evidence="1">
    <location>
        <begin position="76"/>
        <end position="94"/>
    </location>
</feature>
<feature type="transmembrane region" description="Helical" evidence="1">
    <location>
        <begin position="43"/>
        <end position="64"/>
    </location>
</feature>
<evidence type="ECO:0000256" key="1">
    <source>
        <dbReference type="SAM" id="Phobius"/>
    </source>
</evidence>
<evidence type="ECO:0000259" key="2">
    <source>
        <dbReference type="Pfam" id="PF02517"/>
    </source>
</evidence>
<dbReference type="Pfam" id="PF02517">
    <property type="entry name" value="Rce1-like"/>
    <property type="match status" value="1"/>
</dbReference>
<organism evidence="3 4">
    <name type="scientific">Runella rosea</name>
    <dbReference type="NCBI Taxonomy" id="2259595"/>
    <lineage>
        <taxon>Bacteria</taxon>
        <taxon>Pseudomonadati</taxon>
        <taxon>Bacteroidota</taxon>
        <taxon>Cytophagia</taxon>
        <taxon>Cytophagales</taxon>
        <taxon>Spirosomataceae</taxon>
        <taxon>Runella</taxon>
    </lineage>
</organism>
<dbReference type="GO" id="GO:0080120">
    <property type="term" value="P:CAAX-box protein maturation"/>
    <property type="evidence" value="ECO:0007669"/>
    <property type="project" value="UniProtKB-ARBA"/>
</dbReference>
<gene>
    <name evidence="3" type="ORF">DR864_03370</name>
</gene>
<protein>
    <recommendedName>
        <fullName evidence="2">CAAX prenyl protease 2/Lysostaphin resistance protein A-like domain-containing protein</fullName>
    </recommendedName>
</protein>
<feature type="domain" description="CAAX prenyl protease 2/Lysostaphin resistance protein A-like" evidence="2">
    <location>
        <begin position="327"/>
        <end position="382"/>
    </location>
</feature>
<dbReference type="AlphaFoldDB" id="A0A344TDX2"/>
<keyword evidence="1" id="KW-0812">Transmembrane</keyword>
<feature type="transmembrane region" description="Helical" evidence="1">
    <location>
        <begin position="100"/>
        <end position="119"/>
    </location>
</feature>
<feature type="transmembrane region" description="Helical" evidence="1">
    <location>
        <begin position="328"/>
        <end position="358"/>
    </location>
</feature>
<evidence type="ECO:0000313" key="4">
    <source>
        <dbReference type="Proteomes" id="UP000251993"/>
    </source>
</evidence>
<keyword evidence="1" id="KW-1133">Transmembrane helix</keyword>
<dbReference type="Proteomes" id="UP000251993">
    <property type="component" value="Chromosome"/>
</dbReference>
<evidence type="ECO:0000313" key="3">
    <source>
        <dbReference type="EMBL" id="AXE16843.1"/>
    </source>
</evidence>